<dbReference type="InterPro" id="IPR010836">
    <property type="entry name" value="SapC"/>
</dbReference>
<gene>
    <name evidence="1" type="ORF">GGR38_004377</name>
</gene>
<keyword evidence="2" id="KW-1185">Reference proteome</keyword>
<organism evidence="1 2">
    <name type="scientific">Novosphingobium sediminicola</name>
    <dbReference type="NCBI Taxonomy" id="563162"/>
    <lineage>
        <taxon>Bacteria</taxon>
        <taxon>Pseudomonadati</taxon>
        <taxon>Pseudomonadota</taxon>
        <taxon>Alphaproteobacteria</taxon>
        <taxon>Sphingomonadales</taxon>
        <taxon>Sphingomonadaceae</taxon>
        <taxon>Novosphingobium</taxon>
    </lineage>
</organism>
<dbReference type="Proteomes" id="UP000548867">
    <property type="component" value="Unassembled WGS sequence"/>
</dbReference>
<proteinExistence type="predicted"/>
<sequence>MEKLEALNSVAHRDLRIHPMTGAHPHFVQITLIEAEKAASCCPLFFAKSPETGRFGLGALFGFAAGEVLVEGANEANAAFLPCNIQRQGFFADNTDIVVDLADPRFAPGGTISLFDADGNPSDEMRLIQRAVGVMVQQTPPTQAFIDEMLRLHIIEPVDITLNFDDGAKVSLEGLYTISGDALNALADEDILRLFRKGWLQVALTIRGSLQQVAVLARRRNERLVGA</sequence>
<reference evidence="1 2" key="1">
    <citation type="submission" date="2020-08" db="EMBL/GenBank/DDBJ databases">
        <title>Genomic Encyclopedia of Type Strains, Phase IV (KMG-IV): sequencing the most valuable type-strain genomes for metagenomic binning, comparative biology and taxonomic classification.</title>
        <authorList>
            <person name="Goeker M."/>
        </authorList>
    </citation>
    <scope>NUCLEOTIDE SEQUENCE [LARGE SCALE GENOMIC DNA]</scope>
    <source>
        <strain evidence="1 2">DSM 27057</strain>
    </source>
</reference>
<evidence type="ECO:0000313" key="1">
    <source>
        <dbReference type="EMBL" id="MBB3957403.1"/>
    </source>
</evidence>
<dbReference type="AlphaFoldDB" id="A0A7W6G8G3"/>
<evidence type="ECO:0000313" key="2">
    <source>
        <dbReference type="Proteomes" id="UP000548867"/>
    </source>
</evidence>
<dbReference type="EMBL" id="JACIDX010000023">
    <property type="protein sequence ID" value="MBB3957403.1"/>
    <property type="molecule type" value="Genomic_DNA"/>
</dbReference>
<name>A0A7W6G8G3_9SPHN</name>
<comment type="caution">
    <text evidence="1">The sequence shown here is derived from an EMBL/GenBank/DDBJ whole genome shotgun (WGS) entry which is preliminary data.</text>
</comment>
<accession>A0A7W6G8G3</accession>
<protein>
    <recommendedName>
        <fullName evidence="3">SapC family protein</fullName>
    </recommendedName>
</protein>
<dbReference type="Pfam" id="PF07277">
    <property type="entry name" value="SapC"/>
    <property type="match status" value="1"/>
</dbReference>
<evidence type="ECO:0008006" key="3">
    <source>
        <dbReference type="Google" id="ProtNLM"/>
    </source>
</evidence>
<dbReference type="RefSeq" id="WP_183628669.1">
    <property type="nucleotide sequence ID" value="NZ_JACIDX010000023.1"/>
</dbReference>